<name>A0A5B2VCT8_9HYPH</name>
<evidence type="ECO:0000313" key="2">
    <source>
        <dbReference type="EMBL" id="KAA2237303.1"/>
    </source>
</evidence>
<accession>A0A5B2VCT8</accession>
<dbReference type="SUPFAM" id="SSF140804">
    <property type="entry name" value="YidB-like"/>
    <property type="match status" value="1"/>
</dbReference>
<evidence type="ECO:0000256" key="1">
    <source>
        <dbReference type="SAM" id="Phobius"/>
    </source>
</evidence>
<dbReference type="RefSeq" id="WP_149816986.1">
    <property type="nucleotide sequence ID" value="NZ_VUOA01000019.1"/>
</dbReference>
<protein>
    <submittedName>
        <fullName evidence="2">DUF937 domain-containing protein</fullName>
    </submittedName>
</protein>
<keyword evidence="3" id="KW-1185">Reference proteome</keyword>
<dbReference type="Proteomes" id="UP000323142">
    <property type="component" value="Unassembled WGS sequence"/>
</dbReference>
<keyword evidence="1" id="KW-0472">Membrane</keyword>
<keyword evidence="1" id="KW-0812">Transmembrane</keyword>
<reference evidence="2 3" key="2">
    <citation type="submission" date="2019-09" db="EMBL/GenBank/DDBJ databases">
        <authorList>
            <person name="Jin C."/>
        </authorList>
    </citation>
    <scope>NUCLEOTIDE SEQUENCE [LARGE SCALE GENOMIC DNA]</scope>
    <source>
        <strain evidence="2 3">BN140002</strain>
    </source>
</reference>
<comment type="caution">
    <text evidence="2">The sequence shown here is derived from an EMBL/GenBank/DDBJ whole genome shotgun (WGS) entry which is preliminary data.</text>
</comment>
<dbReference type="OrthoDB" id="4235777at2"/>
<dbReference type="EMBL" id="VUOA01000019">
    <property type="protein sequence ID" value="KAA2237303.1"/>
    <property type="molecule type" value="Genomic_DNA"/>
</dbReference>
<dbReference type="AlphaFoldDB" id="A0A5B2VCT8"/>
<feature type="transmembrane region" description="Helical" evidence="1">
    <location>
        <begin position="24"/>
        <end position="45"/>
    </location>
</feature>
<keyword evidence="1" id="KW-1133">Transmembrane helix</keyword>
<reference evidence="2 3" key="1">
    <citation type="submission" date="2019-09" db="EMBL/GenBank/DDBJ databases">
        <title>Salinarimonas rosea gen. nov., sp. nov., a new member of the a-2 subgroup of the Proteobacteria.</title>
        <authorList>
            <person name="Liu J."/>
        </authorList>
    </citation>
    <scope>NUCLEOTIDE SEQUENCE [LARGE SCALE GENOMIC DNA]</scope>
    <source>
        <strain evidence="2 3">BN140002</strain>
    </source>
</reference>
<dbReference type="InterPro" id="IPR045372">
    <property type="entry name" value="YidB"/>
</dbReference>
<organism evidence="2 3">
    <name type="scientific">Salinarimonas soli</name>
    <dbReference type="NCBI Taxonomy" id="1638099"/>
    <lineage>
        <taxon>Bacteria</taxon>
        <taxon>Pseudomonadati</taxon>
        <taxon>Pseudomonadota</taxon>
        <taxon>Alphaproteobacteria</taxon>
        <taxon>Hyphomicrobiales</taxon>
        <taxon>Salinarimonadaceae</taxon>
        <taxon>Salinarimonas</taxon>
    </lineage>
</organism>
<dbReference type="Gene3D" id="1.10.10.690">
    <property type="entry name" value="YidB-like"/>
    <property type="match status" value="1"/>
</dbReference>
<gene>
    <name evidence="2" type="ORF">F0L46_09890</name>
</gene>
<dbReference type="InterPro" id="IPR027405">
    <property type="entry name" value="YidB-like"/>
</dbReference>
<dbReference type="Pfam" id="PF20159">
    <property type="entry name" value="YidB"/>
    <property type="match status" value="1"/>
</dbReference>
<sequence length="175" mass="17362">MGLLEQVISGAIASRMGGGMGRNMGGGMGGGMGSPLMMALMALLASRGMGGGMMGGGGGLGGMLGGMLGGGMGGGMGGPMGGMAGGGGLGGLIDMFRSRGHGDAVDSWVGHGPNRLMAPTELEEALGPDTVEQLQQQTGMDRGDMLQELSHVLPGVVDQLTPHGRPPTEEEMGHW</sequence>
<evidence type="ECO:0000313" key="3">
    <source>
        <dbReference type="Proteomes" id="UP000323142"/>
    </source>
</evidence>
<proteinExistence type="predicted"/>